<dbReference type="AlphaFoldDB" id="A0A9X0YS90"/>
<keyword evidence="2" id="KW-1185">Reference proteome</keyword>
<comment type="caution">
    <text evidence="1">The sequence shown here is derived from an EMBL/GenBank/DDBJ whole genome shotgun (WGS) entry which is preliminary data.</text>
</comment>
<dbReference type="Proteomes" id="UP001138793">
    <property type="component" value="Unassembled WGS sequence"/>
</dbReference>
<dbReference type="OrthoDB" id="2989868at2"/>
<gene>
    <name evidence="1" type="ORF">J2Z64_002152</name>
</gene>
<dbReference type="RefSeq" id="WP_149473859.1">
    <property type="nucleotide sequence ID" value="NZ_JAGGMB010000006.1"/>
</dbReference>
<evidence type="ECO:0000313" key="1">
    <source>
        <dbReference type="EMBL" id="MBP2077897.1"/>
    </source>
</evidence>
<reference evidence="1" key="1">
    <citation type="submission" date="2021-03" db="EMBL/GenBank/DDBJ databases">
        <title>Genomic Encyclopedia of Type Strains, Phase IV (KMG-IV): sequencing the most valuable type-strain genomes for metagenomic binning, comparative biology and taxonomic classification.</title>
        <authorList>
            <person name="Goeker M."/>
        </authorList>
    </citation>
    <scope>NUCLEOTIDE SEQUENCE</scope>
    <source>
        <strain evidence="1">DSM 107338</strain>
    </source>
</reference>
<sequence length="67" mass="8177">MQVKCSLCDKVEEIEDYCLQAKRLRNRRIYMYLCNNCYDRIGVKTNERLSTGNFKLYRENKKVDQYL</sequence>
<name>A0A9X0YS90_9BACI</name>
<protein>
    <submittedName>
        <fullName evidence="1">Uncharacterized protein YlaI</fullName>
    </submittedName>
</protein>
<evidence type="ECO:0000313" key="2">
    <source>
        <dbReference type="Proteomes" id="UP001138793"/>
    </source>
</evidence>
<organism evidence="1 2">
    <name type="scientific">Oceanobacillus polygoni</name>
    <dbReference type="NCBI Taxonomy" id="1235259"/>
    <lineage>
        <taxon>Bacteria</taxon>
        <taxon>Bacillati</taxon>
        <taxon>Bacillota</taxon>
        <taxon>Bacilli</taxon>
        <taxon>Bacillales</taxon>
        <taxon>Bacillaceae</taxon>
        <taxon>Oceanobacillus</taxon>
    </lineage>
</organism>
<accession>A0A9X0YS90</accession>
<dbReference type="Pfam" id="PF09963">
    <property type="entry name" value="DUF2197"/>
    <property type="match status" value="1"/>
</dbReference>
<dbReference type="InterPro" id="IPR019241">
    <property type="entry name" value="DUF2197"/>
</dbReference>
<dbReference type="EMBL" id="JAGGMB010000006">
    <property type="protein sequence ID" value="MBP2077897.1"/>
    <property type="molecule type" value="Genomic_DNA"/>
</dbReference>
<proteinExistence type="predicted"/>